<dbReference type="InterPro" id="IPR043170">
    <property type="entry name" value="PTPA_C_lid"/>
</dbReference>
<evidence type="ECO:0000256" key="7">
    <source>
        <dbReference type="RuleBase" id="RU361210"/>
    </source>
</evidence>
<dbReference type="GO" id="GO:0005634">
    <property type="term" value="C:nucleus"/>
    <property type="evidence" value="ECO:0007669"/>
    <property type="project" value="TreeGrafter"/>
</dbReference>
<dbReference type="GO" id="GO:0000159">
    <property type="term" value="C:protein phosphatase type 2A complex"/>
    <property type="evidence" value="ECO:0007669"/>
    <property type="project" value="TreeGrafter"/>
</dbReference>
<dbReference type="InterPro" id="IPR037218">
    <property type="entry name" value="PTPA_sf"/>
</dbReference>
<dbReference type="PANTHER" id="PTHR10012:SF0">
    <property type="entry name" value="SERINE_THREONINE-PROTEIN PHOSPHATASE 2A ACTIVATOR"/>
    <property type="match status" value="1"/>
</dbReference>
<evidence type="ECO:0000256" key="6">
    <source>
        <dbReference type="ARBA" id="ARBA00023235"/>
    </source>
</evidence>
<keyword evidence="6 7" id="KW-0413">Isomerase</keyword>
<accession>A0A8H3AX84</accession>
<evidence type="ECO:0000313" key="10">
    <source>
        <dbReference type="Proteomes" id="UP000663861"/>
    </source>
</evidence>
<dbReference type="GO" id="GO:0008160">
    <property type="term" value="F:protein tyrosine phosphatase activator activity"/>
    <property type="evidence" value="ECO:0007669"/>
    <property type="project" value="TreeGrafter"/>
</dbReference>
<gene>
    <name evidence="9" type="ORF">RDB_LOCUS42642</name>
</gene>
<dbReference type="EC" id="5.2.1.8" evidence="7"/>
<dbReference type="SUPFAM" id="SSF140984">
    <property type="entry name" value="PTPA-like"/>
    <property type="match status" value="1"/>
</dbReference>
<comment type="catalytic activity">
    <reaction evidence="1 7">
        <text>[protein]-peptidylproline (omega=180) = [protein]-peptidylproline (omega=0)</text>
        <dbReference type="Rhea" id="RHEA:16237"/>
        <dbReference type="Rhea" id="RHEA-COMP:10747"/>
        <dbReference type="Rhea" id="RHEA-COMP:10748"/>
        <dbReference type="ChEBI" id="CHEBI:83833"/>
        <dbReference type="ChEBI" id="CHEBI:83834"/>
        <dbReference type="EC" id="5.2.1.8"/>
    </reaction>
</comment>
<evidence type="ECO:0000256" key="1">
    <source>
        <dbReference type="ARBA" id="ARBA00000971"/>
    </source>
</evidence>
<comment type="subcellular location">
    <subcellularLocation>
        <location evidence="2 7">Cytoplasm</location>
    </subcellularLocation>
</comment>
<dbReference type="GO" id="GO:0005737">
    <property type="term" value="C:cytoplasm"/>
    <property type="evidence" value="ECO:0007669"/>
    <property type="project" value="UniProtKB-SubCell"/>
</dbReference>
<dbReference type="Gene3D" id="1.20.120.1150">
    <property type="match status" value="1"/>
</dbReference>
<evidence type="ECO:0000256" key="5">
    <source>
        <dbReference type="ARBA" id="ARBA00023110"/>
    </source>
</evidence>
<comment type="similarity">
    <text evidence="3 7">Belongs to the PTPA-type PPIase family.</text>
</comment>
<evidence type="ECO:0000256" key="3">
    <source>
        <dbReference type="ARBA" id="ARBA00011019"/>
    </source>
</evidence>
<dbReference type="GO" id="GO:0003755">
    <property type="term" value="F:peptidyl-prolyl cis-trans isomerase activity"/>
    <property type="evidence" value="ECO:0007669"/>
    <property type="project" value="UniProtKB-KW"/>
</dbReference>
<dbReference type="Pfam" id="PF03095">
    <property type="entry name" value="PTPA"/>
    <property type="match status" value="1"/>
</dbReference>
<evidence type="ECO:0000313" key="9">
    <source>
        <dbReference type="EMBL" id="CAE6442632.1"/>
    </source>
</evidence>
<keyword evidence="5 7" id="KW-0697">Rotamase</keyword>
<comment type="function">
    <text evidence="7">PPIases accelerate the folding of proteins. It catalyzes the cis-trans isomerization of proline imidic peptide bonds in oligopeptides.</text>
</comment>
<dbReference type="CDD" id="cd04087">
    <property type="entry name" value="PTPA"/>
    <property type="match status" value="1"/>
</dbReference>
<feature type="compositionally biased region" description="Basic and acidic residues" evidence="8">
    <location>
        <begin position="518"/>
        <end position="529"/>
    </location>
</feature>
<comment type="caution">
    <text evidence="9">The sequence shown here is derived from an EMBL/GenBank/DDBJ whole genome shotgun (WGS) entry which is preliminary data.</text>
</comment>
<dbReference type="AlphaFoldDB" id="A0A8H3AX84"/>
<evidence type="ECO:0000256" key="2">
    <source>
        <dbReference type="ARBA" id="ARBA00004496"/>
    </source>
</evidence>
<sequence>MEVPSREFPHIPRCDINALGDLVDPRPMIQTDHDVQTWQHSESYLHLLIYIRRLGESVVGTELNTTTKDQVHEEGIAPPTCIYYFIYDAWDQAYEEGIAPILTLLEELESWIDDIPPQESPQRYGNLAFRDWGKRLEERCKILLESRLPNNLHKAVPLLKPYLLTSFGSFIRMDYGTGHELSFVVFLLCLHKLEFLVGKPAVDRSTVLNIFVKYLHVCWKLQDTYKLEPAGSHGVWGLDDYSFLGYYWGSAQLKDNRDASPSSILQVPFPTHPADLYTLSIARIKSIKSGPFHEHSPQLYSIASSVPVWSKVNSGLLKMYEAEVLSKRVVVQHLPLGPPLMPFSNHQPQNPTTIFPGTSSPRHTLTQTSRITIPPSLGGTNLLPPLRQGTRPSSNTIPGLNSPFAVPSGGAKFTVSRAAGRGNIPGAMGLREVGAPLTSTSMGPPPIPVSHSVPQTSVKGGNEASADRGNIPGAMGLREVGAPLTSTSMGPPHVPVRHSVPQTSVKGGDEASAGSGSSDRKNQASEEED</sequence>
<dbReference type="Proteomes" id="UP000663861">
    <property type="component" value="Unassembled WGS sequence"/>
</dbReference>
<dbReference type="EMBL" id="CAJMWY010000655">
    <property type="protein sequence ID" value="CAE6442632.1"/>
    <property type="molecule type" value="Genomic_DNA"/>
</dbReference>
<evidence type="ECO:0000256" key="4">
    <source>
        <dbReference type="ARBA" id="ARBA00022490"/>
    </source>
</evidence>
<proteinExistence type="inferred from homology"/>
<protein>
    <recommendedName>
        <fullName evidence="7">Serine/threonine-protein phosphatase 2A activator</fullName>
        <ecNumber evidence="7">5.2.1.8</ecNumber>
    </recommendedName>
    <alternativeName>
        <fullName evidence="7">Phosphotyrosyl phosphatase activator</fullName>
    </alternativeName>
</protein>
<reference evidence="9" key="1">
    <citation type="submission" date="2021-01" db="EMBL/GenBank/DDBJ databases">
        <authorList>
            <person name="Kaushik A."/>
        </authorList>
    </citation>
    <scope>NUCLEOTIDE SEQUENCE</scope>
    <source>
        <strain evidence="9">AG4-RS23</strain>
    </source>
</reference>
<name>A0A8H3AX84_9AGAM</name>
<keyword evidence="4 7" id="KW-0963">Cytoplasm</keyword>
<evidence type="ECO:0000256" key="8">
    <source>
        <dbReference type="SAM" id="MobiDB-lite"/>
    </source>
</evidence>
<dbReference type="PANTHER" id="PTHR10012">
    <property type="entry name" value="SERINE/THREONINE-PROTEIN PHOSPHATASE 2A REGULATORY SUBUNIT B"/>
    <property type="match status" value="1"/>
</dbReference>
<dbReference type="GO" id="GO:0007052">
    <property type="term" value="P:mitotic spindle organization"/>
    <property type="evidence" value="ECO:0007669"/>
    <property type="project" value="TreeGrafter"/>
</dbReference>
<organism evidence="9 10">
    <name type="scientific">Rhizoctonia solani</name>
    <dbReference type="NCBI Taxonomy" id="456999"/>
    <lineage>
        <taxon>Eukaryota</taxon>
        <taxon>Fungi</taxon>
        <taxon>Dikarya</taxon>
        <taxon>Basidiomycota</taxon>
        <taxon>Agaricomycotina</taxon>
        <taxon>Agaricomycetes</taxon>
        <taxon>Cantharellales</taxon>
        <taxon>Ceratobasidiaceae</taxon>
        <taxon>Rhizoctonia</taxon>
    </lineage>
</organism>
<feature type="region of interest" description="Disordered" evidence="8">
    <location>
        <begin position="455"/>
        <end position="529"/>
    </location>
</feature>
<dbReference type="InterPro" id="IPR004327">
    <property type="entry name" value="Phstyr_phstse_ac"/>
</dbReference>